<comment type="caution">
    <text evidence="1">The sequence shown here is derived from an EMBL/GenBank/DDBJ whole genome shotgun (WGS) entry which is preliminary data.</text>
</comment>
<evidence type="ECO:0000313" key="1">
    <source>
        <dbReference type="EMBL" id="KAI5668836.1"/>
    </source>
</evidence>
<sequence length="249" mass="27966">MMKDVNLDVDRFIKDMESVMKREGFHNDGSDVELEEGSSSDMDFGNFLDYFIVYKAFSCVWGSSKISYHEKEPTSVTLCSLNRSSVFVIIRSFLASLVEDHPEDEDIKEENEDGIDPFISFVRGNDQPLKKASVYFNLLHTSFYSFSTFPFLILALGYGTSNATEDMDEDFTPVDVDVNLVKNLLDSFSSQEGLPGPASNLVGLMGLQLPQDSKTGNSWVLILHFRNWKSNGFSDEAGIFCRDVSSAFL</sequence>
<dbReference type="Proteomes" id="UP001060085">
    <property type="component" value="Linkage Group LG04"/>
</dbReference>
<name>A0ACC0B848_CATRO</name>
<protein>
    <submittedName>
        <fullName evidence="1">Uncharacterized protein</fullName>
    </submittedName>
</protein>
<accession>A0ACC0B848</accession>
<proteinExistence type="predicted"/>
<organism evidence="1 2">
    <name type="scientific">Catharanthus roseus</name>
    <name type="common">Madagascar periwinkle</name>
    <name type="synonym">Vinca rosea</name>
    <dbReference type="NCBI Taxonomy" id="4058"/>
    <lineage>
        <taxon>Eukaryota</taxon>
        <taxon>Viridiplantae</taxon>
        <taxon>Streptophyta</taxon>
        <taxon>Embryophyta</taxon>
        <taxon>Tracheophyta</taxon>
        <taxon>Spermatophyta</taxon>
        <taxon>Magnoliopsida</taxon>
        <taxon>eudicotyledons</taxon>
        <taxon>Gunneridae</taxon>
        <taxon>Pentapetalae</taxon>
        <taxon>asterids</taxon>
        <taxon>lamiids</taxon>
        <taxon>Gentianales</taxon>
        <taxon>Apocynaceae</taxon>
        <taxon>Rauvolfioideae</taxon>
        <taxon>Vinceae</taxon>
        <taxon>Catharanthinae</taxon>
        <taxon>Catharanthus</taxon>
    </lineage>
</organism>
<dbReference type="EMBL" id="CM044704">
    <property type="protein sequence ID" value="KAI5668836.1"/>
    <property type="molecule type" value="Genomic_DNA"/>
</dbReference>
<keyword evidence="2" id="KW-1185">Reference proteome</keyword>
<evidence type="ECO:0000313" key="2">
    <source>
        <dbReference type="Proteomes" id="UP001060085"/>
    </source>
</evidence>
<gene>
    <name evidence="1" type="ORF">M9H77_18689</name>
</gene>
<reference evidence="2" key="1">
    <citation type="journal article" date="2023" name="Nat. Plants">
        <title>Single-cell RNA sequencing provides a high-resolution roadmap for understanding the multicellular compartmentation of specialized metabolism.</title>
        <authorList>
            <person name="Sun S."/>
            <person name="Shen X."/>
            <person name="Li Y."/>
            <person name="Li Y."/>
            <person name="Wang S."/>
            <person name="Li R."/>
            <person name="Zhang H."/>
            <person name="Shen G."/>
            <person name="Guo B."/>
            <person name="Wei J."/>
            <person name="Xu J."/>
            <person name="St-Pierre B."/>
            <person name="Chen S."/>
            <person name="Sun C."/>
        </authorList>
    </citation>
    <scope>NUCLEOTIDE SEQUENCE [LARGE SCALE GENOMIC DNA]</scope>
</reference>